<gene>
    <name evidence="3" type="ORF">BJ554DRAFT_6913</name>
</gene>
<dbReference type="InterPro" id="IPR000626">
    <property type="entry name" value="Ubiquitin-like_dom"/>
</dbReference>
<dbReference type="SUPFAM" id="SSF54236">
    <property type="entry name" value="Ubiquitin-like"/>
    <property type="match status" value="1"/>
</dbReference>
<feature type="domain" description="Ubiquitin-like" evidence="2">
    <location>
        <begin position="84"/>
        <end position="157"/>
    </location>
</feature>
<evidence type="ECO:0000313" key="3">
    <source>
        <dbReference type="EMBL" id="KAG5460969.1"/>
    </source>
</evidence>
<dbReference type="OrthoDB" id="428577at2759"/>
<keyword evidence="4" id="KW-1185">Reference proteome</keyword>
<dbReference type="AlphaFoldDB" id="A0A8H7ZXC7"/>
<dbReference type="CDD" id="cd17039">
    <property type="entry name" value="Ubl_ubiquitin_like"/>
    <property type="match status" value="1"/>
</dbReference>
<dbReference type="PROSITE" id="PS50053">
    <property type="entry name" value="UBIQUITIN_2"/>
    <property type="match status" value="1"/>
</dbReference>
<protein>
    <recommendedName>
        <fullName evidence="2">Ubiquitin-like domain-containing protein</fullName>
    </recommendedName>
</protein>
<dbReference type="Proteomes" id="UP000673691">
    <property type="component" value="Unassembled WGS sequence"/>
</dbReference>
<feature type="region of interest" description="Disordered" evidence="1">
    <location>
        <begin position="169"/>
        <end position="195"/>
    </location>
</feature>
<sequence length="227" mass="23355">MAAVSLPPAGELAFASQILAQLAARPVRFGSDYCPHYPSRRHAAEAHVFRPACASSSSSTTATATAAAPAGASSSAAASVSDRVTLIAKLLKGTGPSHEVVLERGATIAALKAALEPLTGLAAKDQRLVVKGKALQDGHTLADYCVVDGSIVNVLAKTGSVQTVPVSLPPAPAPWQPPAEEMGAPPGGPEGDPLDSVKFWTDLRSFLRRQPFPGGDAQADAVLREFM</sequence>
<dbReference type="EMBL" id="JAEFCI010004399">
    <property type="protein sequence ID" value="KAG5460969.1"/>
    <property type="molecule type" value="Genomic_DNA"/>
</dbReference>
<proteinExistence type="predicted"/>
<accession>A0A8H7ZXC7</accession>
<dbReference type="Gene3D" id="3.10.20.90">
    <property type="entry name" value="Phosphatidylinositol 3-kinase Catalytic Subunit, Chain A, domain 1"/>
    <property type="match status" value="1"/>
</dbReference>
<organism evidence="3 4">
    <name type="scientific">Olpidium bornovanus</name>
    <dbReference type="NCBI Taxonomy" id="278681"/>
    <lineage>
        <taxon>Eukaryota</taxon>
        <taxon>Fungi</taxon>
        <taxon>Fungi incertae sedis</taxon>
        <taxon>Olpidiomycota</taxon>
        <taxon>Olpidiomycotina</taxon>
        <taxon>Olpidiomycetes</taxon>
        <taxon>Olpidiales</taxon>
        <taxon>Olpidiaceae</taxon>
        <taxon>Olpidium</taxon>
    </lineage>
</organism>
<comment type="caution">
    <text evidence="3">The sequence shown here is derived from an EMBL/GenBank/DDBJ whole genome shotgun (WGS) entry which is preliminary data.</text>
</comment>
<evidence type="ECO:0000313" key="4">
    <source>
        <dbReference type="Proteomes" id="UP000673691"/>
    </source>
</evidence>
<dbReference type="Pfam" id="PF00240">
    <property type="entry name" value="ubiquitin"/>
    <property type="match status" value="1"/>
</dbReference>
<evidence type="ECO:0000259" key="2">
    <source>
        <dbReference type="PROSITE" id="PS50053"/>
    </source>
</evidence>
<dbReference type="SMART" id="SM00213">
    <property type="entry name" value="UBQ"/>
    <property type="match status" value="1"/>
</dbReference>
<reference evidence="3 4" key="1">
    <citation type="journal article" name="Sci. Rep.">
        <title>Genome-scale phylogenetic analyses confirm Olpidium as the closest living zoosporic fungus to the non-flagellated, terrestrial fungi.</title>
        <authorList>
            <person name="Chang Y."/>
            <person name="Rochon D."/>
            <person name="Sekimoto S."/>
            <person name="Wang Y."/>
            <person name="Chovatia M."/>
            <person name="Sandor L."/>
            <person name="Salamov A."/>
            <person name="Grigoriev I.V."/>
            <person name="Stajich J.E."/>
            <person name="Spatafora J.W."/>
        </authorList>
    </citation>
    <scope>NUCLEOTIDE SEQUENCE [LARGE SCALE GENOMIC DNA]</scope>
    <source>
        <strain evidence="3">S191</strain>
    </source>
</reference>
<feature type="non-terminal residue" evidence="3">
    <location>
        <position position="227"/>
    </location>
</feature>
<name>A0A8H7ZXC7_9FUNG</name>
<evidence type="ECO:0000256" key="1">
    <source>
        <dbReference type="SAM" id="MobiDB-lite"/>
    </source>
</evidence>
<dbReference type="InterPro" id="IPR029071">
    <property type="entry name" value="Ubiquitin-like_domsf"/>
</dbReference>